<feature type="transmembrane region" description="Helical" evidence="1">
    <location>
        <begin position="159"/>
        <end position="180"/>
    </location>
</feature>
<evidence type="ECO:0000256" key="1">
    <source>
        <dbReference type="SAM" id="Phobius"/>
    </source>
</evidence>
<keyword evidence="1" id="KW-0812">Transmembrane</keyword>
<dbReference type="SUPFAM" id="SSF103473">
    <property type="entry name" value="MFS general substrate transporter"/>
    <property type="match status" value="1"/>
</dbReference>
<dbReference type="EMBL" id="HACM01009479">
    <property type="protein sequence ID" value="CRZ09921.1"/>
    <property type="molecule type" value="Transcribed_RNA"/>
</dbReference>
<feature type="transmembrane region" description="Helical" evidence="1">
    <location>
        <begin position="126"/>
        <end position="147"/>
    </location>
</feature>
<feature type="transmembrane region" description="Helical" evidence="1">
    <location>
        <begin position="525"/>
        <end position="546"/>
    </location>
</feature>
<organism evidence="2">
    <name type="scientific">Spongospora subterranea</name>
    <dbReference type="NCBI Taxonomy" id="70186"/>
    <lineage>
        <taxon>Eukaryota</taxon>
        <taxon>Sar</taxon>
        <taxon>Rhizaria</taxon>
        <taxon>Endomyxa</taxon>
        <taxon>Phytomyxea</taxon>
        <taxon>Plasmodiophorida</taxon>
        <taxon>Plasmodiophoridae</taxon>
        <taxon>Spongospora</taxon>
    </lineage>
</organism>
<sequence length="573" mass="60242">MGLWSKLVTRFGTEARRRPNTDGRWKMAIPAVAGHLCIGSPYAWSLLADPMTRELGIVATSAGDWGLPATAGVMSVTFAVQGITSALVGNWQNRVGPTICVGVAGLCFGGGMMLAGAGLLHHNLALVYAGYGVLGGISIGLAYTPPLQVLMEYFPDKKALASGITVAGFGSGALVFAPVAQKLMEYFRTAPQFIGAPGSCNVVPENGILFADVSGKLIEVVMASNSTFFADGYYAVGTGSTGIAETLMSLGAVYMGVMLASAWGLRKAPIVDAKAPKAVVLPVRGRYPATGDVHHDVLMKLPQFWELCATFFCVSSGGLALLSVAKPLMLQTFASTIPSLVTPAVGSAFVMALAAGNLSGRLFWPLIAQNIGFRTTVHAMTASSAVLFMAMPTLIDAVASTQTPAPFYAFIGSSVAIVSIMGGMYALLPAYESWKFGPKYVGSNHGRMLLGSTAAAIAGPTLLLTLREKSTQGAFRDLLAKVDPAVFEGRFGIALSDANEAISTGRITLKNLSELIPGLIDPSMFVYHSTLYTMGVVMLVAMGTHYRLKPVDSKYFETPEQAAIRANPVTARH</sequence>
<feature type="transmembrane region" description="Helical" evidence="1">
    <location>
        <begin position="448"/>
        <end position="466"/>
    </location>
</feature>
<dbReference type="InterPro" id="IPR036259">
    <property type="entry name" value="MFS_trans_sf"/>
</dbReference>
<accession>A0A0H5R7X9</accession>
<feature type="transmembrane region" description="Helical" evidence="1">
    <location>
        <begin position="247"/>
        <end position="265"/>
    </location>
</feature>
<feature type="transmembrane region" description="Helical" evidence="1">
    <location>
        <begin position="304"/>
        <end position="324"/>
    </location>
</feature>
<dbReference type="PANTHER" id="PTHR11360">
    <property type="entry name" value="MONOCARBOXYLATE TRANSPORTER"/>
    <property type="match status" value="1"/>
</dbReference>
<dbReference type="PANTHER" id="PTHR11360:SF317">
    <property type="entry name" value="MAJOR FACILITATOR SUPERFAMILY (MFS) PROFILE DOMAIN-CONTAINING PROTEIN-RELATED"/>
    <property type="match status" value="1"/>
</dbReference>
<evidence type="ECO:0008006" key="3">
    <source>
        <dbReference type="Google" id="ProtNLM"/>
    </source>
</evidence>
<feature type="transmembrane region" description="Helical" evidence="1">
    <location>
        <begin position="407"/>
        <end position="428"/>
    </location>
</feature>
<proteinExistence type="predicted"/>
<feature type="transmembrane region" description="Helical" evidence="1">
    <location>
        <begin position="27"/>
        <end position="45"/>
    </location>
</feature>
<feature type="transmembrane region" description="Helical" evidence="1">
    <location>
        <begin position="65"/>
        <end position="87"/>
    </location>
</feature>
<dbReference type="InterPro" id="IPR050327">
    <property type="entry name" value="Proton-linked_MCT"/>
</dbReference>
<name>A0A0H5R7X9_9EUKA</name>
<reference evidence="2" key="1">
    <citation type="submission" date="2015-04" db="EMBL/GenBank/DDBJ databases">
        <title>The genome sequence of the plant pathogenic Rhizarian Plasmodiophora brassicae reveals insights in its biotrophic life cycle and the origin of chitin synthesis.</title>
        <authorList>
            <person name="Schwelm A."/>
            <person name="Fogelqvist J."/>
            <person name="Knaust A."/>
            <person name="Julke S."/>
            <person name="Lilja T."/>
            <person name="Dhandapani V."/>
            <person name="Bonilla-Rosso G."/>
            <person name="Karlsson M."/>
            <person name="Shevchenko A."/>
            <person name="Choi S.R."/>
            <person name="Kim H.G."/>
            <person name="Park J.Y."/>
            <person name="Lim Y.P."/>
            <person name="Ludwig-Muller J."/>
            <person name="Dixelius C."/>
        </authorList>
    </citation>
    <scope>NUCLEOTIDE SEQUENCE</scope>
    <source>
        <tissue evidence="2">Potato root galls</tissue>
    </source>
</reference>
<evidence type="ECO:0000313" key="2">
    <source>
        <dbReference type="EMBL" id="CRZ09921.1"/>
    </source>
</evidence>
<feature type="transmembrane region" description="Helical" evidence="1">
    <location>
        <begin position="99"/>
        <end position="120"/>
    </location>
</feature>
<feature type="transmembrane region" description="Helical" evidence="1">
    <location>
        <begin position="344"/>
        <end position="364"/>
    </location>
</feature>
<keyword evidence="1" id="KW-1133">Transmembrane helix</keyword>
<protein>
    <recommendedName>
        <fullName evidence="3">Major facilitator superfamily (MFS) profile domain-containing protein</fullName>
    </recommendedName>
</protein>
<feature type="transmembrane region" description="Helical" evidence="1">
    <location>
        <begin position="376"/>
        <end position="395"/>
    </location>
</feature>
<keyword evidence="1" id="KW-0472">Membrane</keyword>
<dbReference type="Gene3D" id="1.20.1250.20">
    <property type="entry name" value="MFS general substrate transporter like domains"/>
    <property type="match status" value="1"/>
</dbReference>
<dbReference type="AlphaFoldDB" id="A0A0H5R7X9"/>